<feature type="coiled-coil region" evidence="1">
    <location>
        <begin position="92"/>
        <end position="134"/>
    </location>
</feature>
<evidence type="ECO:0000256" key="1">
    <source>
        <dbReference type="SAM" id="Coils"/>
    </source>
</evidence>
<sequence>SNITSPPLPDNFESIAPEEDQTREESVIQINPISVLEHRLEYNFDNLPPDQRRKVKVEIRNELFQKEQLKQINLSKIVYYERARTTNQIIEKQRLENELIQLSKRQNKQESEQIRSELDQKREYNIQLRNQQRDGFERSVIQQIQREKAQRVRSNVQKEYKPLPKNFVKSIRLNNLEQRQKLQTKFVLDLLLDQKIKIDEQNQKIQELIEDQKKTWKAPRKVLTQGLKQQFLVEIEQKEDMQLKRMAQILRMKLLQDKKEIQNKQKEKIEIQKVQFLQKQEQKSQVNRKFEAKIQNEMIIEEVRAYNQEIRRQMNQKMLLEQLQK</sequence>
<protein>
    <submittedName>
        <fullName evidence="3">Uncharacterized protein</fullName>
    </submittedName>
</protein>
<feature type="region of interest" description="Disordered" evidence="2">
    <location>
        <begin position="1"/>
        <end position="24"/>
    </location>
</feature>
<name>A0A146JWJ8_9EUKA</name>
<accession>A0A146JWJ8</accession>
<feature type="non-terminal residue" evidence="3">
    <location>
        <position position="325"/>
    </location>
</feature>
<evidence type="ECO:0000256" key="2">
    <source>
        <dbReference type="SAM" id="MobiDB-lite"/>
    </source>
</evidence>
<feature type="coiled-coil region" evidence="1">
    <location>
        <begin position="296"/>
        <end position="323"/>
    </location>
</feature>
<reference evidence="3" key="1">
    <citation type="submission" date="2015-07" db="EMBL/GenBank/DDBJ databases">
        <title>Adaptation to a free-living lifestyle via gene acquisitions in the diplomonad Trepomonas sp. PC1.</title>
        <authorList>
            <person name="Xu F."/>
            <person name="Jerlstrom-Hultqvist J."/>
            <person name="Kolisko M."/>
            <person name="Simpson A.G.B."/>
            <person name="Roger A.J."/>
            <person name="Svard S.G."/>
            <person name="Andersson J.O."/>
        </authorList>
    </citation>
    <scope>NUCLEOTIDE SEQUENCE</scope>
    <source>
        <strain evidence="3">PC1</strain>
    </source>
</reference>
<feature type="non-terminal residue" evidence="3">
    <location>
        <position position="1"/>
    </location>
</feature>
<dbReference type="EMBL" id="GDID01007799">
    <property type="protein sequence ID" value="JAP88807.1"/>
    <property type="molecule type" value="Transcribed_RNA"/>
</dbReference>
<dbReference type="AlphaFoldDB" id="A0A146JWJ8"/>
<proteinExistence type="predicted"/>
<gene>
    <name evidence="3" type="ORF">TPC1_31698</name>
</gene>
<organism evidence="3">
    <name type="scientific">Trepomonas sp. PC1</name>
    <dbReference type="NCBI Taxonomy" id="1076344"/>
    <lineage>
        <taxon>Eukaryota</taxon>
        <taxon>Metamonada</taxon>
        <taxon>Diplomonadida</taxon>
        <taxon>Hexamitidae</taxon>
        <taxon>Hexamitinae</taxon>
        <taxon>Trepomonas</taxon>
    </lineage>
</organism>
<keyword evidence="1" id="KW-0175">Coiled coil</keyword>
<evidence type="ECO:0000313" key="3">
    <source>
        <dbReference type="EMBL" id="JAP88807.1"/>
    </source>
</evidence>